<dbReference type="RefSeq" id="WP_381827181.1">
    <property type="nucleotide sequence ID" value="NZ_JBHTCF010000002.1"/>
</dbReference>
<name>A0ABW2JDS0_9ACTN</name>
<dbReference type="InterPro" id="IPR000073">
    <property type="entry name" value="AB_hydrolase_1"/>
</dbReference>
<sequence length="330" mass="35186">MSRTAPHSSRVRRITLDAAGLTLSGLLAEPAGGAPRAVVVALHGGGMTAGYFDGQAEPQLSLLTLGASLGLTVLAVDRPGYGRSAPALPEGQSLAEQSDTLHAALDTFTDRYETGAGLFLLAHSYGGKLALTAAADDGRGERFTGLDVSGCGHRYAVTADELPGSHGRVDRRRSWGPLRLYPPGTFRCSQDVVAPMPLRERRELVGWPDRLPGLAARIRVPVRLTFSEYESLWRHDDEALAEIRALFGAARSHGAVVERQRGAGHNISLGWAARAYHLRALAFLEECLTTRHVATRHDTGQPGTGRHGTCQDLTSPRLAAQVPPTATAPC</sequence>
<feature type="domain" description="AB hydrolase-1" evidence="2">
    <location>
        <begin position="39"/>
        <end position="267"/>
    </location>
</feature>
<evidence type="ECO:0000259" key="2">
    <source>
        <dbReference type="Pfam" id="PF12697"/>
    </source>
</evidence>
<protein>
    <submittedName>
        <fullName evidence="3">Alpha/beta hydrolase</fullName>
    </submittedName>
</protein>
<gene>
    <name evidence="3" type="ORF">ACFQVC_05610</name>
</gene>
<dbReference type="InterPro" id="IPR029058">
    <property type="entry name" value="AB_hydrolase_fold"/>
</dbReference>
<keyword evidence="3" id="KW-0378">Hydrolase</keyword>
<dbReference type="EMBL" id="JBHTCF010000002">
    <property type="protein sequence ID" value="MFC7303693.1"/>
    <property type="molecule type" value="Genomic_DNA"/>
</dbReference>
<keyword evidence="4" id="KW-1185">Reference proteome</keyword>
<evidence type="ECO:0000256" key="1">
    <source>
        <dbReference type="SAM" id="MobiDB-lite"/>
    </source>
</evidence>
<dbReference type="Proteomes" id="UP001596523">
    <property type="component" value="Unassembled WGS sequence"/>
</dbReference>
<accession>A0ABW2JDS0</accession>
<evidence type="ECO:0000313" key="4">
    <source>
        <dbReference type="Proteomes" id="UP001596523"/>
    </source>
</evidence>
<organism evidence="3 4">
    <name type="scientific">Streptomyces monticola</name>
    <dbReference type="NCBI Taxonomy" id="2666263"/>
    <lineage>
        <taxon>Bacteria</taxon>
        <taxon>Bacillati</taxon>
        <taxon>Actinomycetota</taxon>
        <taxon>Actinomycetes</taxon>
        <taxon>Kitasatosporales</taxon>
        <taxon>Streptomycetaceae</taxon>
        <taxon>Streptomyces</taxon>
    </lineage>
</organism>
<dbReference type="Gene3D" id="3.40.50.1820">
    <property type="entry name" value="alpha/beta hydrolase"/>
    <property type="match status" value="1"/>
</dbReference>
<dbReference type="GO" id="GO:0016787">
    <property type="term" value="F:hydrolase activity"/>
    <property type="evidence" value="ECO:0007669"/>
    <property type="project" value="UniProtKB-KW"/>
</dbReference>
<feature type="region of interest" description="Disordered" evidence="1">
    <location>
        <begin position="296"/>
        <end position="330"/>
    </location>
</feature>
<reference evidence="4" key="1">
    <citation type="journal article" date="2019" name="Int. J. Syst. Evol. Microbiol.">
        <title>The Global Catalogue of Microorganisms (GCM) 10K type strain sequencing project: providing services to taxonomists for standard genome sequencing and annotation.</title>
        <authorList>
            <consortium name="The Broad Institute Genomics Platform"/>
            <consortium name="The Broad Institute Genome Sequencing Center for Infectious Disease"/>
            <person name="Wu L."/>
            <person name="Ma J."/>
        </authorList>
    </citation>
    <scope>NUCLEOTIDE SEQUENCE [LARGE SCALE GENOMIC DNA]</scope>
    <source>
        <strain evidence="4">SYNS20</strain>
    </source>
</reference>
<proteinExistence type="predicted"/>
<comment type="caution">
    <text evidence="3">The sequence shown here is derived from an EMBL/GenBank/DDBJ whole genome shotgun (WGS) entry which is preliminary data.</text>
</comment>
<dbReference type="Pfam" id="PF12697">
    <property type="entry name" value="Abhydrolase_6"/>
    <property type="match status" value="1"/>
</dbReference>
<dbReference type="SUPFAM" id="SSF53474">
    <property type="entry name" value="alpha/beta-Hydrolases"/>
    <property type="match status" value="1"/>
</dbReference>
<evidence type="ECO:0000313" key="3">
    <source>
        <dbReference type="EMBL" id="MFC7303693.1"/>
    </source>
</evidence>